<protein>
    <submittedName>
        <fullName evidence="2">Uncharacterized protein</fullName>
    </submittedName>
</protein>
<gene>
    <name evidence="2" type="ORF">BX611_0917</name>
</gene>
<accession>A0A3D9RUI3</accession>
<dbReference type="EMBL" id="QTTQ01000009">
    <property type="protein sequence ID" value="REE83623.1"/>
    <property type="molecule type" value="Genomic_DNA"/>
</dbReference>
<evidence type="ECO:0000313" key="3">
    <source>
        <dbReference type="Proteomes" id="UP000256429"/>
    </source>
</evidence>
<dbReference type="AlphaFoldDB" id="A0A3D9RUI3"/>
<organism evidence="2 3">
    <name type="scientific">Lutibacter oceani</name>
    <dbReference type="NCBI Taxonomy" id="1853311"/>
    <lineage>
        <taxon>Bacteria</taxon>
        <taxon>Pseudomonadati</taxon>
        <taxon>Bacteroidota</taxon>
        <taxon>Flavobacteriia</taxon>
        <taxon>Flavobacteriales</taxon>
        <taxon>Flavobacteriaceae</taxon>
        <taxon>Lutibacter</taxon>
    </lineage>
</organism>
<keyword evidence="1" id="KW-0812">Transmembrane</keyword>
<comment type="caution">
    <text evidence="2">The sequence shown here is derived from an EMBL/GenBank/DDBJ whole genome shotgun (WGS) entry which is preliminary data.</text>
</comment>
<dbReference type="Proteomes" id="UP000256429">
    <property type="component" value="Unassembled WGS sequence"/>
</dbReference>
<keyword evidence="1" id="KW-1133">Transmembrane helix</keyword>
<proteinExistence type="predicted"/>
<evidence type="ECO:0000313" key="2">
    <source>
        <dbReference type="EMBL" id="REE83623.1"/>
    </source>
</evidence>
<keyword evidence="3" id="KW-1185">Reference proteome</keyword>
<keyword evidence="1" id="KW-0472">Membrane</keyword>
<sequence>MFNKKTLPKRYSKLIKVVIFILFLILNFYFLNKITSSSKAEHSIEENIRN</sequence>
<feature type="transmembrane region" description="Helical" evidence="1">
    <location>
        <begin position="14"/>
        <end position="31"/>
    </location>
</feature>
<evidence type="ECO:0000256" key="1">
    <source>
        <dbReference type="SAM" id="Phobius"/>
    </source>
</evidence>
<name>A0A3D9RUI3_9FLAO</name>
<reference evidence="2 3" key="1">
    <citation type="submission" date="2018-08" db="EMBL/GenBank/DDBJ databases">
        <title>Genomic Encyclopedia of Type Strains, Phase III (KMG-III): the genomes of soil and plant-associated and newly described type strains.</title>
        <authorList>
            <person name="Whitman W."/>
        </authorList>
    </citation>
    <scope>NUCLEOTIDE SEQUENCE [LARGE SCALE GENOMIC DNA]</scope>
    <source>
        <strain evidence="2 3">325-5</strain>
    </source>
</reference>